<proteinExistence type="predicted"/>
<keyword evidence="2" id="KW-1185">Reference proteome</keyword>
<comment type="caution">
    <text evidence="1">The sequence shown here is derived from an EMBL/GenBank/DDBJ whole genome shotgun (WGS) entry which is preliminary data.</text>
</comment>
<protein>
    <submittedName>
        <fullName evidence="1">Uncharacterized protein</fullName>
    </submittedName>
</protein>
<dbReference type="RefSeq" id="WP_394478749.1">
    <property type="nucleotide sequence ID" value="NZ_JBIGHV010000004.1"/>
</dbReference>
<dbReference type="EMBL" id="JBIGHV010000004">
    <property type="protein sequence ID" value="MFG6430464.1"/>
    <property type="molecule type" value="Genomic_DNA"/>
</dbReference>
<accession>A0ABW7F2W5</accession>
<gene>
    <name evidence="1" type="ORF">ACG00Y_11095</name>
</gene>
<organism evidence="1 2">
    <name type="scientific">Pelomonas parva</name>
    <dbReference type="NCBI Taxonomy" id="3299032"/>
    <lineage>
        <taxon>Bacteria</taxon>
        <taxon>Pseudomonadati</taxon>
        <taxon>Pseudomonadota</taxon>
        <taxon>Betaproteobacteria</taxon>
        <taxon>Burkholderiales</taxon>
        <taxon>Sphaerotilaceae</taxon>
        <taxon>Roseateles</taxon>
    </lineage>
</organism>
<evidence type="ECO:0000313" key="2">
    <source>
        <dbReference type="Proteomes" id="UP001606210"/>
    </source>
</evidence>
<reference evidence="1 2" key="1">
    <citation type="submission" date="2024-08" db="EMBL/GenBank/DDBJ databases">
        <authorList>
            <person name="Lu H."/>
        </authorList>
    </citation>
    <scope>NUCLEOTIDE SEQUENCE [LARGE SCALE GENOMIC DNA]</scope>
    <source>
        <strain evidence="1 2">LYH14W</strain>
    </source>
</reference>
<sequence length="100" mass="10756">MAQDIEARREHPLVEAVRAVEAAGAAVRDEAEMLVSAGHRLTTRRGKAVAGEEAPASQLLEMTLALRTEAFKGFEEACKSVGLMAGRSPSAAKRRKPQTR</sequence>
<evidence type="ECO:0000313" key="1">
    <source>
        <dbReference type="EMBL" id="MFG6430464.1"/>
    </source>
</evidence>
<dbReference type="Proteomes" id="UP001606210">
    <property type="component" value="Unassembled WGS sequence"/>
</dbReference>
<name>A0ABW7F2W5_9BURK</name>